<protein>
    <submittedName>
        <fullName evidence="2">CRP-like cAMP-binding protein</fullName>
    </submittedName>
</protein>
<dbReference type="PROSITE" id="PS50042">
    <property type="entry name" value="CNMP_BINDING_3"/>
    <property type="match status" value="1"/>
</dbReference>
<gene>
    <name evidence="2" type="ORF">BC643_4303</name>
</gene>
<evidence type="ECO:0000259" key="1">
    <source>
        <dbReference type="PROSITE" id="PS50042"/>
    </source>
</evidence>
<dbReference type="Pfam" id="PF00027">
    <property type="entry name" value="cNMP_binding"/>
    <property type="match status" value="1"/>
</dbReference>
<dbReference type="InterPro" id="IPR018490">
    <property type="entry name" value="cNMP-bd_dom_sf"/>
</dbReference>
<dbReference type="EMBL" id="RAPN01000005">
    <property type="protein sequence ID" value="RKD85987.1"/>
    <property type="molecule type" value="Genomic_DNA"/>
</dbReference>
<evidence type="ECO:0000313" key="3">
    <source>
        <dbReference type="Proteomes" id="UP000283387"/>
    </source>
</evidence>
<dbReference type="InterPro" id="IPR014710">
    <property type="entry name" value="RmlC-like_jellyroll"/>
</dbReference>
<feature type="domain" description="Cyclic nucleotide-binding" evidence="1">
    <location>
        <begin position="11"/>
        <end position="113"/>
    </location>
</feature>
<dbReference type="AlphaFoldDB" id="A0A419VV02"/>
<proteinExistence type="predicted"/>
<comment type="caution">
    <text evidence="2">The sequence shown here is derived from an EMBL/GenBank/DDBJ whole genome shotgun (WGS) entry which is preliminary data.</text>
</comment>
<evidence type="ECO:0000313" key="2">
    <source>
        <dbReference type="EMBL" id="RKD85987.1"/>
    </source>
</evidence>
<dbReference type="SUPFAM" id="SSF51206">
    <property type="entry name" value="cAMP-binding domain-like"/>
    <property type="match status" value="1"/>
</dbReference>
<dbReference type="InterPro" id="IPR000595">
    <property type="entry name" value="cNMP-bd_dom"/>
</dbReference>
<name>A0A419VV02_9BACT</name>
<accession>A0A419VV02</accession>
<dbReference type="CDD" id="cd00038">
    <property type="entry name" value="CAP_ED"/>
    <property type="match status" value="1"/>
</dbReference>
<dbReference type="RefSeq" id="WP_120275307.1">
    <property type="nucleotide sequence ID" value="NZ_RAPN01000005.1"/>
</dbReference>
<sequence length="191" mass="21964">MDEKIIEFISQYVSLTPEEIDIIKSQNLINFYPRGTVLLSEGERAKDCYFVLQGCVRSYYLVDGEDKTTEFFTENQTINPVSYLMKEPSSYYLSCLEDCVIALGNEERNRELMNKVPKLGAMVVNLSGELLSQKQDTLDDFKKMSPEMRYLKLLDSRPDLFQRVPLYHIASYLGITPVSLSRMRKRISGGS</sequence>
<keyword evidence="3" id="KW-1185">Reference proteome</keyword>
<dbReference type="Gene3D" id="2.60.120.10">
    <property type="entry name" value="Jelly Rolls"/>
    <property type="match status" value="1"/>
</dbReference>
<reference evidence="2 3" key="1">
    <citation type="submission" date="2018-09" db="EMBL/GenBank/DDBJ databases">
        <title>Genomic Encyclopedia of Archaeal and Bacterial Type Strains, Phase II (KMG-II): from individual species to whole genera.</title>
        <authorList>
            <person name="Goeker M."/>
        </authorList>
    </citation>
    <scope>NUCLEOTIDE SEQUENCE [LARGE SCALE GENOMIC DNA]</scope>
    <source>
        <strain evidence="2 3">DSM 27148</strain>
    </source>
</reference>
<dbReference type="Proteomes" id="UP000283387">
    <property type="component" value="Unassembled WGS sequence"/>
</dbReference>
<organism evidence="2 3">
    <name type="scientific">Mangrovibacterium diazotrophicum</name>
    <dbReference type="NCBI Taxonomy" id="1261403"/>
    <lineage>
        <taxon>Bacteria</taxon>
        <taxon>Pseudomonadati</taxon>
        <taxon>Bacteroidota</taxon>
        <taxon>Bacteroidia</taxon>
        <taxon>Marinilabiliales</taxon>
        <taxon>Prolixibacteraceae</taxon>
        <taxon>Mangrovibacterium</taxon>
    </lineage>
</organism>
<dbReference type="OrthoDB" id="1066708at2"/>